<gene>
    <name evidence="2" type="ORF">QYM36_001586</name>
</gene>
<dbReference type="InterPro" id="IPR036691">
    <property type="entry name" value="Endo/exonu/phosph_ase_sf"/>
</dbReference>
<feature type="region of interest" description="Disordered" evidence="1">
    <location>
        <begin position="49"/>
        <end position="106"/>
    </location>
</feature>
<evidence type="ECO:0000313" key="2">
    <source>
        <dbReference type="EMBL" id="KAK2725185.1"/>
    </source>
</evidence>
<evidence type="ECO:0000256" key="1">
    <source>
        <dbReference type="SAM" id="MobiDB-lite"/>
    </source>
</evidence>
<evidence type="ECO:0000313" key="3">
    <source>
        <dbReference type="Proteomes" id="UP001187531"/>
    </source>
</evidence>
<protein>
    <submittedName>
        <fullName evidence="2">Uncharacterized protein</fullName>
    </submittedName>
</protein>
<name>A0AA88I6S0_ARTSF</name>
<organism evidence="2 3">
    <name type="scientific">Artemia franciscana</name>
    <name type="common">Brine shrimp</name>
    <name type="synonym">Artemia sanfranciscana</name>
    <dbReference type="NCBI Taxonomy" id="6661"/>
    <lineage>
        <taxon>Eukaryota</taxon>
        <taxon>Metazoa</taxon>
        <taxon>Ecdysozoa</taxon>
        <taxon>Arthropoda</taxon>
        <taxon>Crustacea</taxon>
        <taxon>Branchiopoda</taxon>
        <taxon>Anostraca</taxon>
        <taxon>Artemiidae</taxon>
        <taxon>Artemia</taxon>
    </lineage>
</organism>
<keyword evidence="3" id="KW-1185">Reference proteome</keyword>
<accession>A0AA88I6S0</accession>
<dbReference type="SUPFAM" id="SSF56219">
    <property type="entry name" value="DNase I-like"/>
    <property type="match status" value="1"/>
</dbReference>
<reference evidence="2" key="1">
    <citation type="submission" date="2023-07" db="EMBL/GenBank/DDBJ databases">
        <title>Chromosome-level genome assembly of Artemia franciscana.</title>
        <authorList>
            <person name="Jo E."/>
        </authorList>
    </citation>
    <scope>NUCLEOTIDE SEQUENCE</scope>
    <source>
        <tissue evidence="2">Whole body</tissue>
    </source>
</reference>
<dbReference type="Gene3D" id="3.60.10.10">
    <property type="entry name" value="Endonuclease/exonuclease/phosphatase"/>
    <property type="match status" value="1"/>
</dbReference>
<proteinExistence type="predicted"/>
<dbReference type="Proteomes" id="UP001187531">
    <property type="component" value="Unassembled WGS sequence"/>
</dbReference>
<sequence>MLLDYYRLTPPPSTLQIITMKRPGIRNPPLCELSPSWCQFYRNIPPPYNLSKGEQDQQSSSPAFCNLRSPPDNHHDNLQKGRKTGKSQTKSTLSNNLLPGKGLPWPQQIKTNPKCVITTSTSINTQGLSLETHESSSCNLERGKKKTVFNTKPTQTYRFPTIALSNVRSLNNKTEDMEVFLRKRDIDVMCMTETWISSSALAIIDGYSCYISPRCSASGEPMTHGGCVDFYCKENMPHRILDVSVPKTHDIEVSWLWARPKGLPRQVSSLIYATVYFPPRGPYRRQLVEYLQQSLPFREIEKRPKKSCPIGEHNL</sequence>
<feature type="compositionally biased region" description="Polar residues" evidence="1">
    <location>
        <begin position="86"/>
        <end position="97"/>
    </location>
</feature>
<dbReference type="EMBL" id="JAVRJZ010000003">
    <property type="protein sequence ID" value="KAK2725185.1"/>
    <property type="molecule type" value="Genomic_DNA"/>
</dbReference>
<comment type="caution">
    <text evidence="2">The sequence shown here is derived from an EMBL/GenBank/DDBJ whole genome shotgun (WGS) entry which is preliminary data.</text>
</comment>
<dbReference type="AlphaFoldDB" id="A0AA88I6S0"/>